<feature type="non-terminal residue" evidence="1">
    <location>
        <position position="1"/>
    </location>
</feature>
<keyword evidence="2" id="KW-1185">Reference proteome</keyword>
<evidence type="ECO:0000313" key="1">
    <source>
        <dbReference type="EMBL" id="KAH7016624.1"/>
    </source>
</evidence>
<protein>
    <submittedName>
        <fullName evidence="1">Uncharacterized protein</fullName>
    </submittedName>
</protein>
<dbReference type="EMBL" id="JAGTJR010000074">
    <property type="protein sequence ID" value="KAH7016624.1"/>
    <property type="molecule type" value="Genomic_DNA"/>
</dbReference>
<reference evidence="1 2" key="1">
    <citation type="journal article" date="2021" name="Nat. Commun.">
        <title>Genetic determinants of endophytism in the Arabidopsis root mycobiome.</title>
        <authorList>
            <person name="Mesny F."/>
            <person name="Miyauchi S."/>
            <person name="Thiergart T."/>
            <person name="Pickel B."/>
            <person name="Atanasova L."/>
            <person name="Karlsson M."/>
            <person name="Huettel B."/>
            <person name="Barry K.W."/>
            <person name="Haridas S."/>
            <person name="Chen C."/>
            <person name="Bauer D."/>
            <person name="Andreopoulos W."/>
            <person name="Pangilinan J."/>
            <person name="LaButti K."/>
            <person name="Riley R."/>
            <person name="Lipzen A."/>
            <person name="Clum A."/>
            <person name="Drula E."/>
            <person name="Henrissat B."/>
            <person name="Kohler A."/>
            <person name="Grigoriev I.V."/>
            <person name="Martin F.M."/>
            <person name="Hacquard S."/>
        </authorList>
    </citation>
    <scope>NUCLEOTIDE SEQUENCE [LARGE SCALE GENOMIC DNA]</scope>
    <source>
        <strain evidence="1 2">MPI-SDFR-AT-0080</strain>
    </source>
</reference>
<gene>
    <name evidence="1" type="ORF">B0J12DRAFT_553336</name>
</gene>
<evidence type="ECO:0000313" key="2">
    <source>
        <dbReference type="Proteomes" id="UP000774617"/>
    </source>
</evidence>
<proteinExistence type="predicted"/>
<dbReference type="Proteomes" id="UP000774617">
    <property type="component" value="Unassembled WGS sequence"/>
</dbReference>
<comment type="caution">
    <text evidence="1">The sequence shown here is derived from an EMBL/GenBank/DDBJ whole genome shotgun (WGS) entry which is preliminary data.</text>
</comment>
<feature type="non-terminal residue" evidence="1">
    <location>
        <position position="90"/>
    </location>
</feature>
<sequence>DALNTDGGSKEAGWNMVIGAVISIDPTSKADRDQCSDNKLRYYKEEWRPWKQCEVNLSGWAWGEDCRTFVADYDAINSYFVQHPVYIVFR</sequence>
<name>A0ABQ8FRF3_9PEZI</name>
<organism evidence="1 2">
    <name type="scientific">Macrophomina phaseolina</name>
    <dbReference type="NCBI Taxonomy" id="35725"/>
    <lineage>
        <taxon>Eukaryota</taxon>
        <taxon>Fungi</taxon>
        <taxon>Dikarya</taxon>
        <taxon>Ascomycota</taxon>
        <taxon>Pezizomycotina</taxon>
        <taxon>Dothideomycetes</taxon>
        <taxon>Dothideomycetes incertae sedis</taxon>
        <taxon>Botryosphaeriales</taxon>
        <taxon>Botryosphaeriaceae</taxon>
        <taxon>Macrophomina</taxon>
    </lineage>
</organism>
<accession>A0ABQ8FRF3</accession>